<keyword evidence="4" id="KW-0648">Protein biosynthesis</keyword>
<evidence type="ECO:0000259" key="5">
    <source>
        <dbReference type="Pfam" id="PF00551"/>
    </source>
</evidence>
<dbReference type="PANTHER" id="PTHR11138">
    <property type="entry name" value="METHIONYL-TRNA FORMYLTRANSFERASE"/>
    <property type="match status" value="1"/>
</dbReference>
<evidence type="ECO:0000256" key="4">
    <source>
        <dbReference type="ARBA" id="ARBA00022917"/>
    </source>
</evidence>
<dbReference type="Gene3D" id="3.40.50.12230">
    <property type="match status" value="1"/>
</dbReference>
<dbReference type="InterPro" id="IPR036477">
    <property type="entry name" value="Formyl_transf_N_sf"/>
</dbReference>
<reference evidence="7" key="1">
    <citation type="submission" date="2021-02" db="EMBL/GenBank/DDBJ databases">
        <authorList>
            <person name="Nieuwenhuis M."/>
            <person name="Van De Peppel L.J.J."/>
        </authorList>
    </citation>
    <scope>NUCLEOTIDE SEQUENCE</scope>
    <source>
        <strain evidence="7">D49</strain>
    </source>
</reference>
<dbReference type="Proteomes" id="UP000717328">
    <property type="component" value="Unassembled WGS sequence"/>
</dbReference>
<dbReference type="GO" id="GO:0005739">
    <property type="term" value="C:mitochondrion"/>
    <property type="evidence" value="ECO:0007669"/>
    <property type="project" value="TreeGrafter"/>
</dbReference>
<evidence type="ECO:0000256" key="2">
    <source>
        <dbReference type="ARBA" id="ARBA00012261"/>
    </source>
</evidence>
<comment type="caution">
    <text evidence="7">The sequence shown here is derived from an EMBL/GenBank/DDBJ whole genome shotgun (WGS) entry which is preliminary data.</text>
</comment>
<dbReference type="InterPro" id="IPR005793">
    <property type="entry name" value="Formyl_trans_C"/>
</dbReference>
<evidence type="ECO:0000313" key="7">
    <source>
        <dbReference type="EMBL" id="KAG5650705.1"/>
    </source>
</evidence>
<dbReference type="AlphaFoldDB" id="A0A9P7GK11"/>
<dbReference type="Pfam" id="PF02911">
    <property type="entry name" value="Formyl_trans_C"/>
    <property type="match status" value="1"/>
</dbReference>
<feature type="domain" description="Formyl transferase C-terminal" evidence="6">
    <location>
        <begin position="254"/>
        <end position="355"/>
    </location>
</feature>
<dbReference type="InterPro" id="IPR011034">
    <property type="entry name" value="Formyl_transferase-like_C_sf"/>
</dbReference>
<name>A0A9P7GK11_9AGAR</name>
<dbReference type="InterPro" id="IPR002376">
    <property type="entry name" value="Formyl_transf_N"/>
</dbReference>
<evidence type="ECO:0000313" key="8">
    <source>
        <dbReference type="Proteomes" id="UP000717328"/>
    </source>
</evidence>
<protein>
    <recommendedName>
        <fullName evidence="2">methionyl-tRNA formyltransferase</fullName>
        <ecNumber evidence="2">2.1.2.9</ecNumber>
    </recommendedName>
</protein>
<reference evidence="7" key="2">
    <citation type="submission" date="2021-10" db="EMBL/GenBank/DDBJ databases">
        <title>Phylogenomics reveals ancestral predisposition of the termite-cultivated fungus Termitomyces towards a domesticated lifestyle.</title>
        <authorList>
            <person name="Auxier B."/>
            <person name="Grum-Grzhimaylo A."/>
            <person name="Cardenas M.E."/>
            <person name="Lodge J.D."/>
            <person name="Laessoe T."/>
            <person name="Pedersen O."/>
            <person name="Smith M.E."/>
            <person name="Kuyper T.W."/>
            <person name="Franco-Molano E.A."/>
            <person name="Baroni T.J."/>
            <person name="Aanen D.K."/>
        </authorList>
    </citation>
    <scope>NUCLEOTIDE SEQUENCE</scope>
    <source>
        <strain evidence="7">D49</strain>
    </source>
</reference>
<dbReference type="OrthoDB" id="10268103at2759"/>
<proteinExistence type="inferred from homology"/>
<feature type="domain" description="Formyl transferase N-terminal" evidence="5">
    <location>
        <begin position="52"/>
        <end position="227"/>
    </location>
</feature>
<dbReference type="CDD" id="cd08646">
    <property type="entry name" value="FMT_core_Met-tRNA-FMT_N"/>
    <property type="match status" value="1"/>
</dbReference>
<dbReference type="SUPFAM" id="SSF53328">
    <property type="entry name" value="Formyltransferase"/>
    <property type="match status" value="1"/>
</dbReference>
<evidence type="ECO:0000256" key="1">
    <source>
        <dbReference type="ARBA" id="ARBA00010699"/>
    </source>
</evidence>
<dbReference type="Pfam" id="PF00551">
    <property type="entry name" value="Formyl_trans_N"/>
    <property type="match status" value="1"/>
</dbReference>
<dbReference type="PANTHER" id="PTHR11138:SF5">
    <property type="entry name" value="METHIONYL-TRNA FORMYLTRANSFERASE, MITOCHONDRIAL"/>
    <property type="match status" value="1"/>
</dbReference>
<organism evidence="7 8">
    <name type="scientific">Sphagnurus paluster</name>
    <dbReference type="NCBI Taxonomy" id="117069"/>
    <lineage>
        <taxon>Eukaryota</taxon>
        <taxon>Fungi</taxon>
        <taxon>Dikarya</taxon>
        <taxon>Basidiomycota</taxon>
        <taxon>Agaricomycotina</taxon>
        <taxon>Agaricomycetes</taxon>
        <taxon>Agaricomycetidae</taxon>
        <taxon>Agaricales</taxon>
        <taxon>Tricholomatineae</taxon>
        <taxon>Lyophyllaceae</taxon>
        <taxon>Sphagnurus</taxon>
    </lineage>
</organism>
<evidence type="ECO:0000259" key="6">
    <source>
        <dbReference type="Pfam" id="PF02911"/>
    </source>
</evidence>
<sequence>MFLAPRFARPLPHRVTSQAFCISIRHYNVASGSRFKILFLGRDEFSCHVFRELHAARDVWDDIVIATNPDEKTGRRGSQLSVSPLKLLGESLKVPVHTIPHTKPEFKQWKLPDPFAISSDPPANHAIVTASFGRILTPTMLDMFAPTRRLNLHPSLLPAYRGPAPIQHAILNGEKETGVSVIQMLKWKEGIDAGAIWGTSRVPLHEGAMFPELRDTLGYVGGRLLVSVLRDMRVGKSEPQAPLGSAPHAPTISVLDSAINFGVMSAESIVRRHRAISHQRPVITCLSSEKTVQLHAPYVLNTPPDSLSSVPGTATYQKSTRTLVIRCADGSVLSVPLIKQEGKSLMEAKEWWNGAKGLGLVHDGELKFLDEFVMFLTR</sequence>
<evidence type="ECO:0000256" key="3">
    <source>
        <dbReference type="ARBA" id="ARBA00022679"/>
    </source>
</evidence>
<dbReference type="EC" id="2.1.2.9" evidence="2"/>
<dbReference type="InterPro" id="IPR041711">
    <property type="entry name" value="Met-tRNA-FMT_N"/>
</dbReference>
<dbReference type="EMBL" id="JABCKI010000382">
    <property type="protein sequence ID" value="KAG5650705.1"/>
    <property type="molecule type" value="Genomic_DNA"/>
</dbReference>
<gene>
    <name evidence="7" type="ORF">H0H81_011311</name>
</gene>
<dbReference type="SUPFAM" id="SSF50486">
    <property type="entry name" value="FMT C-terminal domain-like"/>
    <property type="match status" value="1"/>
</dbReference>
<accession>A0A9P7GK11</accession>
<dbReference type="GO" id="GO:0004479">
    <property type="term" value="F:methionyl-tRNA formyltransferase activity"/>
    <property type="evidence" value="ECO:0007669"/>
    <property type="project" value="UniProtKB-EC"/>
</dbReference>
<keyword evidence="8" id="KW-1185">Reference proteome</keyword>
<keyword evidence="3" id="KW-0808">Transferase</keyword>
<comment type="similarity">
    <text evidence="1">Belongs to the Fmt family.</text>
</comment>